<keyword evidence="3" id="KW-0472">Membrane</keyword>
<dbReference type="Gene3D" id="1.10.530.10">
    <property type="match status" value="1"/>
</dbReference>
<organism evidence="5 6">
    <name type="scientific">Bradyrhizobium lablabi</name>
    <dbReference type="NCBI Taxonomy" id="722472"/>
    <lineage>
        <taxon>Bacteria</taxon>
        <taxon>Pseudomonadati</taxon>
        <taxon>Pseudomonadota</taxon>
        <taxon>Alphaproteobacteria</taxon>
        <taxon>Hyphomicrobiales</taxon>
        <taxon>Nitrobacteraceae</taxon>
        <taxon>Bradyrhizobium</taxon>
    </lineage>
</organism>
<dbReference type="CDD" id="cd00254">
    <property type="entry name" value="LT-like"/>
    <property type="match status" value="1"/>
</dbReference>
<dbReference type="EMBL" id="LT670844">
    <property type="protein sequence ID" value="SHJ95748.1"/>
    <property type="molecule type" value="Genomic_DNA"/>
</dbReference>
<dbReference type="Pfam" id="PF01464">
    <property type="entry name" value="SLT"/>
    <property type="match status" value="1"/>
</dbReference>
<accession>A0A1M6NJ21</accession>
<dbReference type="Proteomes" id="UP000189935">
    <property type="component" value="Chromosome I"/>
</dbReference>
<evidence type="ECO:0000256" key="1">
    <source>
        <dbReference type="ARBA" id="ARBA00007734"/>
    </source>
</evidence>
<protein>
    <submittedName>
        <fullName evidence="5">Soluble lytic murein transglycosylase</fullName>
    </submittedName>
</protein>
<keyword evidence="3" id="KW-1133">Transmembrane helix</keyword>
<dbReference type="RefSeq" id="WP_079544850.1">
    <property type="nucleotide sequence ID" value="NZ_LT670844.1"/>
</dbReference>
<comment type="similarity">
    <text evidence="1">Belongs to the transglycosylase Slt family.</text>
</comment>
<dbReference type="PANTHER" id="PTHR37423">
    <property type="entry name" value="SOLUBLE LYTIC MUREIN TRANSGLYCOSYLASE-RELATED"/>
    <property type="match status" value="1"/>
</dbReference>
<dbReference type="PANTHER" id="PTHR37423:SF2">
    <property type="entry name" value="MEMBRANE-BOUND LYTIC MUREIN TRANSGLYCOSYLASE C"/>
    <property type="match status" value="1"/>
</dbReference>
<proteinExistence type="inferred from homology"/>
<feature type="transmembrane region" description="Helical" evidence="3">
    <location>
        <begin position="60"/>
        <end position="80"/>
    </location>
</feature>
<dbReference type="InterPro" id="IPR023346">
    <property type="entry name" value="Lysozyme-like_dom_sf"/>
</dbReference>
<reference evidence="5 6" key="1">
    <citation type="submission" date="2016-11" db="EMBL/GenBank/DDBJ databases">
        <authorList>
            <person name="Jaros S."/>
            <person name="Januszkiewicz K."/>
            <person name="Wedrychowicz H."/>
        </authorList>
    </citation>
    <scope>NUCLEOTIDE SEQUENCE [LARGE SCALE GENOMIC DNA]</scope>
    <source>
        <strain evidence="5 6">GAS499</strain>
    </source>
</reference>
<comment type="similarity">
    <text evidence="2">Belongs to the virb1 family.</text>
</comment>
<feature type="domain" description="Transglycosylase SLT" evidence="4">
    <location>
        <begin position="104"/>
        <end position="202"/>
    </location>
</feature>
<dbReference type="InterPro" id="IPR008258">
    <property type="entry name" value="Transglycosylase_SLT_dom_1"/>
</dbReference>
<evidence type="ECO:0000259" key="4">
    <source>
        <dbReference type="Pfam" id="PF01464"/>
    </source>
</evidence>
<name>A0A1M6NJ21_9BRAD</name>
<dbReference type="AlphaFoldDB" id="A0A1M6NJ21"/>
<evidence type="ECO:0000313" key="5">
    <source>
        <dbReference type="EMBL" id="SHJ95748.1"/>
    </source>
</evidence>
<gene>
    <name evidence="5" type="ORF">SAMN05444159_2014</name>
</gene>
<sequence length="299" mass="32662">MVRPEKSVIPLFDSMQHHSSVPTKFVMAVARSGGPGRPRGRRDSALPWTAASTMAALRSLGAIACIVAIFASPMLFSVAAHAERALSSTHQANGLPIDPLAGFITEASKRFAIPEHWIRAVMRVESAGDIRARSRKGAMGLTQIMPETWIELRARYNLGTDPYDPHDNILAGAAYLREMHDRYGTPGFLAAYNAGPGRYEHHLATGRPLPDETQTCVATLAPMIGGRQVERKVAAADSSNWQRATLFVVRGESRSIDDRRSPDMQPGRPSGVRAVVDLSALVPQSHNLFVRRADEVRPQ</sequence>
<dbReference type="SUPFAM" id="SSF53955">
    <property type="entry name" value="Lysozyme-like"/>
    <property type="match status" value="1"/>
</dbReference>
<evidence type="ECO:0000256" key="2">
    <source>
        <dbReference type="ARBA" id="ARBA00009387"/>
    </source>
</evidence>
<evidence type="ECO:0000313" key="6">
    <source>
        <dbReference type="Proteomes" id="UP000189935"/>
    </source>
</evidence>
<evidence type="ECO:0000256" key="3">
    <source>
        <dbReference type="SAM" id="Phobius"/>
    </source>
</evidence>
<keyword evidence="3" id="KW-0812">Transmembrane</keyword>